<evidence type="ECO:0000259" key="13">
    <source>
        <dbReference type="PROSITE" id="PS50853"/>
    </source>
</evidence>
<feature type="domain" description="Fibronectin type-III" evidence="13">
    <location>
        <begin position="179"/>
        <end position="276"/>
    </location>
</feature>
<feature type="compositionally biased region" description="Basic and acidic residues" evidence="10">
    <location>
        <begin position="792"/>
        <end position="804"/>
    </location>
</feature>
<dbReference type="InterPro" id="IPR056754">
    <property type="entry name" value="DSCAM/DSCAML_C"/>
</dbReference>
<feature type="domain" description="Fibronectin type-III" evidence="13">
    <location>
        <begin position="383"/>
        <end position="482"/>
    </location>
</feature>
<dbReference type="Pfam" id="PF00041">
    <property type="entry name" value="fn3"/>
    <property type="match status" value="4"/>
</dbReference>
<dbReference type="SUPFAM" id="SSF48726">
    <property type="entry name" value="Immunoglobulin"/>
    <property type="match status" value="2"/>
</dbReference>
<dbReference type="Pfam" id="PF07679">
    <property type="entry name" value="I-set"/>
    <property type="match status" value="1"/>
</dbReference>
<comment type="subcellular location">
    <subcellularLocation>
        <location evidence="1">Membrane</location>
        <topology evidence="1">Single-pass membrane protein</topology>
    </subcellularLocation>
</comment>
<dbReference type="InterPro" id="IPR013098">
    <property type="entry name" value="Ig_I-set"/>
</dbReference>
<evidence type="ECO:0000313" key="15">
    <source>
        <dbReference type="Proteomes" id="UP001162164"/>
    </source>
</evidence>
<dbReference type="InterPro" id="IPR050964">
    <property type="entry name" value="Striated_Muscle_Regulatory"/>
</dbReference>
<dbReference type="PROSITE" id="PS50853">
    <property type="entry name" value="FN3"/>
    <property type="match status" value="5"/>
</dbReference>
<evidence type="ECO:0000259" key="12">
    <source>
        <dbReference type="PROSITE" id="PS50835"/>
    </source>
</evidence>
<evidence type="ECO:0000313" key="14">
    <source>
        <dbReference type="EMBL" id="KAJ8980637.1"/>
    </source>
</evidence>
<evidence type="ECO:0000256" key="2">
    <source>
        <dbReference type="ARBA" id="ARBA00022692"/>
    </source>
</evidence>
<dbReference type="Proteomes" id="UP001162164">
    <property type="component" value="Unassembled WGS sequence"/>
</dbReference>
<evidence type="ECO:0000256" key="9">
    <source>
        <dbReference type="ARBA" id="ARBA00023319"/>
    </source>
</evidence>
<dbReference type="InterPro" id="IPR007110">
    <property type="entry name" value="Ig-like_dom"/>
</dbReference>
<dbReference type="InterPro" id="IPR036179">
    <property type="entry name" value="Ig-like_dom_sf"/>
</dbReference>
<dbReference type="CDD" id="cd00063">
    <property type="entry name" value="FN3"/>
    <property type="match status" value="5"/>
</dbReference>
<dbReference type="PANTHER" id="PTHR13817:SF102">
    <property type="entry name" value="DOWN SYNDROME CELL ADHESION MOLECULE-LIKE PROTEIN DSCAM2"/>
    <property type="match status" value="1"/>
</dbReference>
<dbReference type="InterPro" id="IPR003598">
    <property type="entry name" value="Ig_sub2"/>
</dbReference>
<comment type="caution">
    <text evidence="14">The sequence shown here is derived from an EMBL/GenBank/DDBJ whole genome shotgun (WGS) entry which is preliminary data.</text>
</comment>
<sequence length="1057" mass="118840">MPHLLMDGLNQSPLSSIPTANGLKSQLTINKTDRKDSGLYKCLAENLFGHSDHTINLVIQERPDPPDMLEVLEVSSRSVRLAWRVSFDGNSPIAGYIVQYKTAGPNGSNWQQPEVLNVTFPATVQTRIIYRLIREEVVISSLRPATVYGIRVAAINSIDRSLFTKPITLKTREEEPSESPKDVRVEAVDPGELILTWSVPPRESWNGELLGYVIIWKEHEYPANYTKSITVKGWATNNFQLTNLKKYTRYDIKISAFNSVASGPTSPSIIGTTREGVPEAPPQNVDCSETTSQIMKISWTPPPPNFHNGQIVGYKVLYKPYPSEILDIPTTREVKRTTSTETYLHGLYKFTNYSINVLAYTRAGDGVISDSVYCQTDEDFPDPPTSIKAAALTGESILVSWLSPNNHNGYIIMYNIYCREVGKVGTHTTYNLKTEDTILEPGLVHEVRNLKEHHLYEFWVSASTSVGEGEPTVIVTESTKSRAPSRIVSFSQIIQKPNKSKALLPCQAVGNPTPRTRWIRRGKPITFSPFYEITEEGHLKIHKVDPSLAGNYTCISNNLFGEDEITYTLVVLMPPSAPTLEVQFTTPNSIRLHWTHSENAGTPIQGKGSPSPIQTVSTKGGPPELPKEQEFITANATTLHLNLYSWPNGGCPISHFSVEYRAYSTQNWIVVAKSVTEENIAVQDLEPATWYQLKISADNDAGTVKGFFNFATTTISGGQIPMPLDLLEKRVPREESYFTTDTYIIIISSIVAGFIIFIILFLVVMNSRARTNNEEPNEQSERSNRRNRKQHNHAEKTAERDNRKNCKQILKTSPIRSHETLPDDIVQGNYEILPYATFSVPGSNTRAAPASTLDYTLQFKTFGHIEEGDRDARYPESIPGKHTWHKNFYYSNEVQNLHKMRLRESRLSTGGDSDSDDSGSPYGVGPVGTKYRVPVKPSGDFFRPDSSTESNDVSPLAERRPTPGPTPRYVVGKRPHRPTNNSCEDEHIIIESTPIEYLKIRPPTGFSDARESSEHEYYRNRKLSQLPLDLETFLARSDQKSCHKRRQLEKTEFILRI</sequence>
<dbReference type="PROSITE" id="PS50835">
    <property type="entry name" value="IG_LIKE"/>
    <property type="match status" value="1"/>
</dbReference>
<dbReference type="SMART" id="SM00409">
    <property type="entry name" value="IG"/>
    <property type="match status" value="1"/>
</dbReference>
<keyword evidence="5" id="KW-0130">Cell adhesion</keyword>
<accession>A0ABQ9JRV5</accession>
<evidence type="ECO:0000256" key="11">
    <source>
        <dbReference type="SAM" id="Phobius"/>
    </source>
</evidence>
<dbReference type="InterPro" id="IPR003599">
    <property type="entry name" value="Ig_sub"/>
</dbReference>
<evidence type="ECO:0000256" key="1">
    <source>
        <dbReference type="ARBA" id="ARBA00004167"/>
    </source>
</evidence>
<keyword evidence="9" id="KW-0393">Immunoglobulin domain</keyword>
<dbReference type="Gene3D" id="2.60.40.10">
    <property type="entry name" value="Immunoglobulins"/>
    <property type="match status" value="7"/>
</dbReference>
<feature type="domain" description="Ig-like" evidence="12">
    <location>
        <begin position="471"/>
        <end position="566"/>
    </location>
</feature>
<keyword evidence="4" id="KW-0677">Repeat</keyword>
<keyword evidence="6 11" id="KW-1133">Transmembrane helix</keyword>
<feature type="domain" description="Fibronectin type-III" evidence="13">
    <location>
        <begin position="622"/>
        <end position="718"/>
    </location>
</feature>
<feature type="region of interest" description="Disordered" evidence="10">
    <location>
        <begin position="905"/>
        <end position="982"/>
    </location>
</feature>
<reference evidence="14" key="1">
    <citation type="journal article" date="2023" name="Insect Mol. Biol.">
        <title>Genome sequencing provides insights into the evolution of gene families encoding plant cell wall-degrading enzymes in longhorned beetles.</title>
        <authorList>
            <person name="Shin N.R."/>
            <person name="Okamura Y."/>
            <person name="Kirsch R."/>
            <person name="Pauchet Y."/>
        </authorList>
    </citation>
    <scope>NUCLEOTIDE SEQUENCE</scope>
    <source>
        <strain evidence="14">MMC_N1</strain>
    </source>
</reference>
<proteinExistence type="predicted"/>
<dbReference type="InterPro" id="IPR003961">
    <property type="entry name" value="FN3_dom"/>
</dbReference>
<feature type="domain" description="Fibronectin type-III" evidence="13">
    <location>
        <begin position="65"/>
        <end position="174"/>
    </location>
</feature>
<dbReference type="SMART" id="SM00060">
    <property type="entry name" value="FN3"/>
    <property type="match status" value="5"/>
</dbReference>
<dbReference type="SMART" id="SM00408">
    <property type="entry name" value="IGc2"/>
    <property type="match status" value="1"/>
</dbReference>
<evidence type="ECO:0000256" key="7">
    <source>
        <dbReference type="ARBA" id="ARBA00023136"/>
    </source>
</evidence>
<dbReference type="Pfam" id="PF25059">
    <property type="entry name" value="FN3_DSCAM-DSCAML_C"/>
    <property type="match status" value="1"/>
</dbReference>
<name>A0ABQ9JRV5_9CUCU</name>
<keyword evidence="7 11" id="KW-0472">Membrane</keyword>
<feature type="region of interest" description="Disordered" evidence="10">
    <location>
        <begin position="771"/>
        <end position="804"/>
    </location>
</feature>
<feature type="transmembrane region" description="Helical" evidence="11">
    <location>
        <begin position="743"/>
        <end position="764"/>
    </location>
</feature>
<evidence type="ECO:0000256" key="6">
    <source>
        <dbReference type="ARBA" id="ARBA00022989"/>
    </source>
</evidence>
<feature type="domain" description="Fibronectin type-III" evidence="13">
    <location>
        <begin position="281"/>
        <end position="379"/>
    </location>
</feature>
<dbReference type="InterPro" id="IPR036116">
    <property type="entry name" value="FN3_sf"/>
</dbReference>
<dbReference type="InterPro" id="IPR013783">
    <property type="entry name" value="Ig-like_fold"/>
</dbReference>
<dbReference type="PANTHER" id="PTHR13817">
    <property type="entry name" value="TITIN"/>
    <property type="match status" value="1"/>
</dbReference>
<protein>
    <recommendedName>
        <fullName evidence="16">Dscam</fullName>
    </recommendedName>
</protein>
<evidence type="ECO:0000256" key="4">
    <source>
        <dbReference type="ARBA" id="ARBA00022737"/>
    </source>
</evidence>
<keyword evidence="15" id="KW-1185">Reference proteome</keyword>
<keyword evidence="3" id="KW-0732">Signal</keyword>
<gene>
    <name evidence="14" type="ORF">NQ317_017933</name>
</gene>
<evidence type="ECO:0000256" key="5">
    <source>
        <dbReference type="ARBA" id="ARBA00022889"/>
    </source>
</evidence>
<organism evidence="14 15">
    <name type="scientific">Molorchus minor</name>
    <dbReference type="NCBI Taxonomy" id="1323400"/>
    <lineage>
        <taxon>Eukaryota</taxon>
        <taxon>Metazoa</taxon>
        <taxon>Ecdysozoa</taxon>
        <taxon>Arthropoda</taxon>
        <taxon>Hexapoda</taxon>
        <taxon>Insecta</taxon>
        <taxon>Pterygota</taxon>
        <taxon>Neoptera</taxon>
        <taxon>Endopterygota</taxon>
        <taxon>Coleoptera</taxon>
        <taxon>Polyphaga</taxon>
        <taxon>Cucujiformia</taxon>
        <taxon>Chrysomeloidea</taxon>
        <taxon>Cerambycidae</taxon>
        <taxon>Lamiinae</taxon>
        <taxon>Monochamini</taxon>
        <taxon>Molorchus</taxon>
    </lineage>
</organism>
<evidence type="ECO:0000256" key="3">
    <source>
        <dbReference type="ARBA" id="ARBA00022729"/>
    </source>
</evidence>
<evidence type="ECO:0000256" key="8">
    <source>
        <dbReference type="ARBA" id="ARBA00023157"/>
    </source>
</evidence>
<feature type="region of interest" description="Disordered" evidence="10">
    <location>
        <begin position="599"/>
        <end position="624"/>
    </location>
</feature>
<evidence type="ECO:0008006" key="16">
    <source>
        <dbReference type="Google" id="ProtNLM"/>
    </source>
</evidence>
<keyword evidence="8" id="KW-1015">Disulfide bond</keyword>
<evidence type="ECO:0000256" key="10">
    <source>
        <dbReference type="SAM" id="MobiDB-lite"/>
    </source>
</evidence>
<dbReference type="EMBL" id="JAPWTJ010000247">
    <property type="protein sequence ID" value="KAJ8980637.1"/>
    <property type="molecule type" value="Genomic_DNA"/>
</dbReference>
<keyword evidence="2 11" id="KW-0812">Transmembrane</keyword>
<dbReference type="SUPFAM" id="SSF49265">
    <property type="entry name" value="Fibronectin type III"/>
    <property type="match status" value="3"/>
</dbReference>